<evidence type="ECO:0000256" key="1">
    <source>
        <dbReference type="ARBA" id="ARBA00004442"/>
    </source>
</evidence>
<evidence type="ECO:0000313" key="8">
    <source>
        <dbReference type="EMBL" id="PUV22193.1"/>
    </source>
</evidence>
<evidence type="ECO:0000256" key="3">
    <source>
        <dbReference type="ARBA" id="ARBA00022448"/>
    </source>
</evidence>
<keyword evidence="5" id="KW-0812">Transmembrane</keyword>
<dbReference type="PANTHER" id="PTHR30026:SF20">
    <property type="entry name" value="OUTER MEMBRANE PROTEIN TOLC"/>
    <property type="match status" value="1"/>
</dbReference>
<dbReference type="Proteomes" id="UP000250831">
    <property type="component" value="Unassembled WGS sequence"/>
</dbReference>
<keyword evidence="3" id="KW-0813">Transport</keyword>
<evidence type="ECO:0000256" key="5">
    <source>
        <dbReference type="ARBA" id="ARBA00022692"/>
    </source>
</evidence>
<evidence type="ECO:0000256" key="6">
    <source>
        <dbReference type="ARBA" id="ARBA00023136"/>
    </source>
</evidence>
<comment type="caution">
    <text evidence="8">The sequence shown here is derived from an EMBL/GenBank/DDBJ whole genome shotgun (WGS) entry which is preliminary data.</text>
</comment>
<dbReference type="AlphaFoldDB" id="A0A363NN66"/>
<dbReference type="InterPro" id="IPR003423">
    <property type="entry name" value="OMP_efflux"/>
</dbReference>
<dbReference type="GO" id="GO:0015288">
    <property type="term" value="F:porin activity"/>
    <property type="evidence" value="ECO:0007669"/>
    <property type="project" value="TreeGrafter"/>
</dbReference>
<comment type="subcellular location">
    <subcellularLocation>
        <location evidence="1">Cell outer membrane</location>
    </subcellularLocation>
</comment>
<evidence type="ECO:0000256" key="4">
    <source>
        <dbReference type="ARBA" id="ARBA00022452"/>
    </source>
</evidence>
<dbReference type="GO" id="GO:1990281">
    <property type="term" value="C:efflux pump complex"/>
    <property type="evidence" value="ECO:0007669"/>
    <property type="project" value="TreeGrafter"/>
</dbReference>
<dbReference type="Pfam" id="PF02321">
    <property type="entry name" value="OEP"/>
    <property type="match status" value="2"/>
</dbReference>
<accession>A0A363NN66</accession>
<comment type="similarity">
    <text evidence="2">Belongs to the outer membrane factor (OMF) (TC 1.B.17) family.</text>
</comment>
<gene>
    <name evidence="8" type="ORF">DCO56_21750</name>
</gene>
<name>A0A363NN66_9SPHI</name>
<reference evidence="8 9" key="1">
    <citation type="submission" date="2018-04" db="EMBL/GenBank/DDBJ databases">
        <title>Sphingobacterium sp. M46 Genome.</title>
        <authorList>
            <person name="Cheng J."/>
            <person name="Li Y."/>
        </authorList>
    </citation>
    <scope>NUCLEOTIDE SEQUENCE [LARGE SCALE GENOMIC DNA]</scope>
    <source>
        <strain evidence="8 9">M46</strain>
    </source>
</reference>
<dbReference type="InterPro" id="IPR051906">
    <property type="entry name" value="TolC-like"/>
</dbReference>
<dbReference type="EMBL" id="QCXX01000007">
    <property type="protein sequence ID" value="PUV22193.1"/>
    <property type="molecule type" value="Genomic_DNA"/>
</dbReference>
<protein>
    <submittedName>
        <fullName evidence="8">TolC family protein</fullName>
    </submittedName>
</protein>
<evidence type="ECO:0000313" key="9">
    <source>
        <dbReference type="Proteomes" id="UP000250831"/>
    </source>
</evidence>
<evidence type="ECO:0000256" key="2">
    <source>
        <dbReference type="ARBA" id="ARBA00007613"/>
    </source>
</evidence>
<dbReference type="GO" id="GO:0009279">
    <property type="term" value="C:cell outer membrane"/>
    <property type="evidence" value="ECO:0007669"/>
    <property type="project" value="UniProtKB-SubCell"/>
</dbReference>
<dbReference type="PANTHER" id="PTHR30026">
    <property type="entry name" value="OUTER MEMBRANE PROTEIN TOLC"/>
    <property type="match status" value="1"/>
</dbReference>
<dbReference type="Gene3D" id="1.20.1600.10">
    <property type="entry name" value="Outer membrane efflux proteins (OEP)"/>
    <property type="match status" value="1"/>
</dbReference>
<keyword evidence="9" id="KW-1185">Reference proteome</keyword>
<keyword evidence="6" id="KW-0472">Membrane</keyword>
<keyword evidence="7" id="KW-0998">Cell outer membrane</keyword>
<keyword evidence="4" id="KW-1134">Transmembrane beta strand</keyword>
<sequence length="473" mass="53610">MAWRWSVWKQKVDMKRIYIYSTLCFLLAYAKVDAQQSEQGIEEKAVFNKESTVNSENQRPKRSLTECIQLAIKANPTLLQNELAVKRAEVNLSQAKANRLPDLNGRLGHSLTSGRSVDNSTNQYITRNNSSGNFSLDASVPVFNGFRILNDIRMRADAKTAGKLEFDSQVNALKLDVITAYIQVLTAQDVLKQSELQTEVTREQVRRAEAMQREGAINPGDYYDLKGQLANDINSIENNKQILYMNRVKMAGFLNIDEAQLGDLQALELTTDAQKVDATTLYKLATENLPDIPALDWKIKAAEKNIKIAQSSYWPSLSLSGGLNSNYSKNGMEGDYWYQMKNNVGKYVSLNLSIPVFNRFKVRNDVKLAKLDLESTKFQREIALNNLRAETSNAVFNLKNASNNIVQLHEQNTNFAESFRIAKVVFELGNSNSVIFLTAKTKYDNSQIQLVVKQYEWLLQKYINDYYAGSLNL</sequence>
<evidence type="ECO:0000256" key="7">
    <source>
        <dbReference type="ARBA" id="ARBA00023237"/>
    </source>
</evidence>
<dbReference type="SUPFAM" id="SSF56954">
    <property type="entry name" value="Outer membrane efflux proteins (OEP)"/>
    <property type="match status" value="1"/>
</dbReference>
<organism evidence="8 9">
    <name type="scientific">Sphingobacterium athyrii</name>
    <dbReference type="NCBI Taxonomy" id="2152717"/>
    <lineage>
        <taxon>Bacteria</taxon>
        <taxon>Pseudomonadati</taxon>
        <taxon>Bacteroidota</taxon>
        <taxon>Sphingobacteriia</taxon>
        <taxon>Sphingobacteriales</taxon>
        <taxon>Sphingobacteriaceae</taxon>
        <taxon>Sphingobacterium</taxon>
    </lineage>
</organism>
<dbReference type="GO" id="GO:0015562">
    <property type="term" value="F:efflux transmembrane transporter activity"/>
    <property type="evidence" value="ECO:0007669"/>
    <property type="project" value="InterPro"/>
</dbReference>
<proteinExistence type="inferred from homology"/>